<dbReference type="RefSeq" id="WP_090973589.1">
    <property type="nucleotide sequence ID" value="NZ_FOLL01000009.1"/>
</dbReference>
<sequence>MDTNEAIPPITDEDLELLLGDIVEAYGYDFSAYAWASLKRRVTRLFSIGRFASFAELRHRIRTDREYLPRFIEEITVNVTEMFRDPSFFRALKQEIFPALSTYPFIRIWHAGCSTGEEVYSMAIMLHEANLLHRAVIYATDISPAAVKQAASGLVPIRHMKQYARNYIEAGGINDFSAYYTASNNQVLFRDELRKHMVFSTHNLASETSFNQFQLICCRNVLIYFNSALQERVFNLFDQSLERFGFLALGSKESMRAAQCYNRYKQISKQKIWRKIA</sequence>
<dbReference type="EMBL" id="FOLL01000009">
    <property type="protein sequence ID" value="SFC34327.1"/>
    <property type="molecule type" value="Genomic_DNA"/>
</dbReference>
<dbReference type="PANTHER" id="PTHR24422">
    <property type="entry name" value="CHEMOTAXIS PROTEIN METHYLTRANSFERASE"/>
    <property type="match status" value="1"/>
</dbReference>
<evidence type="ECO:0000313" key="3">
    <source>
        <dbReference type="Proteomes" id="UP000199577"/>
    </source>
</evidence>
<accession>A0A1I1IDF0</accession>
<dbReference type="SUPFAM" id="SSF47757">
    <property type="entry name" value="Chemotaxis receptor methyltransferase CheR, N-terminal domain"/>
    <property type="match status" value="1"/>
</dbReference>
<protein>
    <submittedName>
        <fullName evidence="2">Chemotaxis protein methyltransferase CheR</fullName>
    </submittedName>
</protein>
<gene>
    <name evidence="2" type="ORF">SAMN05421747_1098</name>
</gene>
<name>A0A1I1IDF0_9SPHI</name>
<dbReference type="Pfam" id="PF03705">
    <property type="entry name" value="CheR_N"/>
    <property type="match status" value="1"/>
</dbReference>
<dbReference type="InterPro" id="IPR029063">
    <property type="entry name" value="SAM-dependent_MTases_sf"/>
</dbReference>
<dbReference type="InterPro" id="IPR022642">
    <property type="entry name" value="CheR_C"/>
</dbReference>
<dbReference type="OrthoDB" id="9816309at2"/>
<keyword evidence="2" id="KW-0808">Transferase</keyword>
<dbReference type="InterPro" id="IPR050903">
    <property type="entry name" value="Bact_Chemotaxis_MeTrfase"/>
</dbReference>
<dbReference type="PANTHER" id="PTHR24422:SF8">
    <property type="entry name" value="CHEMOTAXIS PROTEIN"/>
    <property type="match status" value="1"/>
</dbReference>
<dbReference type="Proteomes" id="UP000199577">
    <property type="component" value="Unassembled WGS sequence"/>
</dbReference>
<proteinExistence type="predicted"/>
<dbReference type="Gene3D" id="3.40.50.150">
    <property type="entry name" value="Vaccinia Virus protein VP39"/>
    <property type="match status" value="1"/>
</dbReference>
<reference evidence="2 3" key="1">
    <citation type="submission" date="2016-10" db="EMBL/GenBank/DDBJ databases">
        <authorList>
            <person name="de Groot N.N."/>
        </authorList>
    </citation>
    <scope>NUCLEOTIDE SEQUENCE [LARGE SCALE GENOMIC DNA]</scope>
    <source>
        <strain evidence="2 3">DSM 22900</strain>
    </source>
</reference>
<evidence type="ECO:0000259" key="1">
    <source>
        <dbReference type="PROSITE" id="PS50123"/>
    </source>
</evidence>
<dbReference type="PRINTS" id="PR00996">
    <property type="entry name" value="CHERMTFRASE"/>
</dbReference>
<organism evidence="2 3">
    <name type="scientific">Parapedobacter composti</name>
    <dbReference type="NCBI Taxonomy" id="623281"/>
    <lineage>
        <taxon>Bacteria</taxon>
        <taxon>Pseudomonadati</taxon>
        <taxon>Bacteroidota</taxon>
        <taxon>Sphingobacteriia</taxon>
        <taxon>Sphingobacteriales</taxon>
        <taxon>Sphingobacteriaceae</taxon>
        <taxon>Parapedobacter</taxon>
    </lineage>
</organism>
<feature type="domain" description="CheR-type methyltransferase" evidence="1">
    <location>
        <begin position="3"/>
        <end position="255"/>
    </location>
</feature>
<dbReference type="Pfam" id="PF01739">
    <property type="entry name" value="CheR"/>
    <property type="match status" value="1"/>
</dbReference>
<dbReference type="STRING" id="623281.SAMN05421747_1098"/>
<dbReference type="SMART" id="SM00138">
    <property type="entry name" value="MeTrc"/>
    <property type="match status" value="1"/>
</dbReference>
<dbReference type="InterPro" id="IPR022641">
    <property type="entry name" value="CheR_N"/>
</dbReference>
<dbReference type="PROSITE" id="PS50123">
    <property type="entry name" value="CHER"/>
    <property type="match status" value="1"/>
</dbReference>
<dbReference type="SUPFAM" id="SSF53335">
    <property type="entry name" value="S-adenosyl-L-methionine-dependent methyltransferases"/>
    <property type="match status" value="1"/>
</dbReference>
<dbReference type="AlphaFoldDB" id="A0A1I1IDF0"/>
<evidence type="ECO:0000313" key="2">
    <source>
        <dbReference type="EMBL" id="SFC34327.1"/>
    </source>
</evidence>
<dbReference type="InterPro" id="IPR000780">
    <property type="entry name" value="CheR_MeTrfase"/>
</dbReference>
<keyword evidence="3" id="KW-1185">Reference proteome</keyword>
<keyword evidence="2" id="KW-0489">Methyltransferase</keyword>
<dbReference type="GO" id="GO:0008757">
    <property type="term" value="F:S-adenosylmethionine-dependent methyltransferase activity"/>
    <property type="evidence" value="ECO:0007669"/>
    <property type="project" value="InterPro"/>
</dbReference>
<dbReference type="GO" id="GO:0032259">
    <property type="term" value="P:methylation"/>
    <property type="evidence" value="ECO:0007669"/>
    <property type="project" value="UniProtKB-KW"/>
</dbReference>